<evidence type="ECO:0000313" key="1">
    <source>
        <dbReference type="EMBL" id="GJD99454.1"/>
    </source>
</evidence>
<evidence type="ECO:0000313" key="2">
    <source>
        <dbReference type="Proteomes" id="UP001055153"/>
    </source>
</evidence>
<organism evidence="1 2">
    <name type="scientific">Methylobacterium isbiliense</name>
    <dbReference type="NCBI Taxonomy" id="315478"/>
    <lineage>
        <taxon>Bacteria</taxon>
        <taxon>Pseudomonadati</taxon>
        <taxon>Pseudomonadota</taxon>
        <taxon>Alphaproteobacteria</taxon>
        <taxon>Hyphomicrobiales</taxon>
        <taxon>Methylobacteriaceae</taxon>
        <taxon>Methylobacterium</taxon>
    </lineage>
</organism>
<dbReference type="Gene3D" id="1.10.10.10">
    <property type="entry name" value="Winged helix-like DNA-binding domain superfamily/Winged helix DNA-binding domain"/>
    <property type="match status" value="1"/>
</dbReference>
<name>A0ABQ4SAE8_9HYPH</name>
<reference evidence="1" key="1">
    <citation type="journal article" date="2021" name="Front. Microbiol.">
        <title>Comprehensive Comparative Genomics and Phenotyping of Methylobacterium Species.</title>
        <authorList>
            <person name="Alessa O."/>
            <person name="Ogura Y."/>
            <person name="Fujitani Y."/>
            <person name="Takami H."/>
            <person name="Hayashi T."/>
            <person name="Sahin N."/>
            <person name="Tani A."/>
        </authorList>
    </citation>
    <scope>NUCLEOTIDE SEQUENCE</scope>
    <source>
        <strain evidence="1">DSM 17168</strain>
    </source>
</reference>
<keyword evidence="2" id="KW-1185">Reference proteome</keyword>
<dbReference type="EMBL" id="BPQQ01000016">
    <property type="protein sequence ID" value="GJD99454.1"/>
    <property type="molecule type" value="Genomic_DNA"/>
</dbReference>
<gene>
    <name evidence="1" type="ORF">GMJLKIPL_1371</name>
</gene>
<proteinExistence type="predicted"/>
<comment type="caution">
    <text evidence="1">The sequence shown here is derived from an EMBL/GenBank/DDBJ whole genome shotgun (WGS) entry which is preliminary data.</text>
</comment>
<dbReference type="SUPFAM" id="SSF46785">
    <property type="entry name" value="Winged helix' DNA-binding domain"/>
    <property type="match status" value="1"/>
</dbReference>
<dbReference type="Proteomes" id="UP001055153">
    <property type="component" value="Unassembled WGS sequence"/>
</dbReference>
<dbReference type="InterPro" id="IPR036388">
    <property type="entry name" value="WH-like_DNA-bd_sf"/>
</dbReference>
<evidence type="ECO:0008006" key="3">
    <source>
        <dbReference type="Google" id="ProtNLM"/>
    </source>
</evidence>
<reference evidence="1" key="2">
    <citation type="submission" date="2021-08" db="EMBL/GenBank/DDBJ databases">
        <authorList>
            <person name="Tani A."/>
            <person name="Ola A."/>
            <person name="Ogura Y."/>
            <person name="Katsura K."/>
            <person name="Hayashi T."/>
        </authorList>
    </citation>
    <scope>NUCLEOTIDE SEQUENCE</scope>
    <source>
        <strain evidence="1">DSM 17168</strain>
    </source>
</reference>
<sequence>MSGRPSGDLFSSFLNVMREPGGKGYAASRASAAFAGSQVDVLSTVVRSIGSGEPATIVDVAQRTGLPLDTLARTLQSGVDTGLLNPVGGQDSRAYALTSLGRKVL</sequence>
<protein>
    <recommendedName>
        <fullName evidence="3">HTH iclR-type domain-containing protein</fullName>
    </recommendedName>
</protein>
<dbReference type="InterPro" id="IPR036390">
    <property type="entry name" value="WH_DNA-bd_sf"/>
</dbReference>
<accession>A0ABQ4SAE8</accession>